<proteinExistence type="predicted"/>
<evidence type="ECO:0000259" key="2">
    <source>
        <dbReference type="Pfam" id="PF00248"/>
    </source>
</evidence>
<reference evidence="3 4" key="1">
    <citation type="journal article" date="2020" name="ISME J.">
        <title>Uncovering the hidden diversity of litter-decomposition mechanisms in mushroom-forming fungi.</title>
        <authorList>
            <person name="Floudas D."/>
            <person name="Bentzer J."/>
            <person name="Ahren D."/>
            <person name="Johansson T."/>
            <person name="Persson P."/>
            <person name="Tunlid A."/>
        </authorList>
    </citation>
    <scope>NUCLEOTIDE SEQUENCE [LARGE SCALE GENOMIC DNA]</scope>
    <source>
        <strain evidence="3 4">CBS 175.51</strain>
    </source>
</reference>
<dbReference type="CDD" id="cd19077">
    <property type="entry name" value="AKR_AKR8A1-2"/>
    <property type="match status" value="1"/>
</dbReference>
<dbReference type="PANTHER" id="PTHR43625">
    <property type="entry name" value="AFLATOXIN B1 ALDEHYDE REDUCTASE"/>
    <property type="match status" value="1"/>
</dbReference>
<feature type="domain" description="NADP-dependent oxidoreductase" evidence="2">
    <location>
        <begin position="21"/>
        <end position="321"/>
    </location>
</feature>
<sequence>MVSATTKLGGTAADVTVGRVAHGLMQMTWVPTPVPDEQCFEAIKAGIDALPAGTKGIINSGEFYAMDWGTGNLEMLSRFFAKYPEYADKTFLSVKGAINPKIQGPDCSIEYLRAGLDNIERALGPIKKVDLFQPARIDSNLPIEKIMENLVTLLNEGKFSHIGLSECNHNTLRRAHAVHPVTAVEIEVSPWAYEENQKKVIEAAKELGISVMAYSPLGKGFITGQIKSAADLPAGDHRKGMTRFRDQEILNHNFAIVDALTEVAKRVGSTPAQLSIAWVAHLGPNVIPLPGSSKASRTLENLEAGDIKLSDKDFEEITKLIDEFEVKGDRYFGQDDKAAHLWG</sequence>
<dbReference type="AlphaFoldDB" id="A0A8H5BMI0"/>
<accession>A0A8H5BMI0</accession>
<evidence type="ECO:0000313" key="3">
    <source>
        <dbReference type="EMBL" id="KAF5325866.1"/>
    </source>
</evidence>
<dbReference type="PANTHER" id="PTHR43625:SF78">
    <property type="entry name" value="PYRIDOXAL REDUCTASE-RELATED"/>
    <property type="match status" value="1"/>
</dbReference>
<organism evidence="3 4">
    <name type="scientific">Ephemerocybe angulata</name>
    <dbReference type="NCBI Taxonomy" id="980116"/>
    <lineage>
        <taxon>Eukaryota</taxon>
        <taxon>Fungi</taxon>
        <taxon>Dikarya</taxon>
        <taxon>Basidiomycota</taxon>
        <taxon>Agaricomycotina</taxon>
        <taxon>Agaricomycetes</taxon>
        <taxon>Agaricomycetidae</taxon>
        <taxon>Agaricales</taxon>
        <taxon>Agaricineae</taxon>
        <taxon>Psathyrellaceae</taxon>
        <taxon>Ephemerocybe</taxon>
    </lineage>
</organism>
<dbReference type="GO" id="GO:0016491">
    <property type="term" value="F:oxidoreductase activity"/>
    <property type="evidence" value="ECO:0007669"/>
    <property type="project" value="UniProtKB-KW"/>
</dbReference>
<evidence type="ECO:0000313" key="4">
    <source>
        <dbReference type="Proteomes" id="UP000541558"/>
    </source>
</evidence>
<dbReference type="Pfam" id="PF00248">
    <property type="entry name" value="Aldo_ket_red"/>
    <property type="match status" value="1"/>
</dbReference>
<name>A0A8H5BMI0_9AGAR</name>
<keyword evidence="4" id="KW-1185">Reference proteome</keyword>
<dbReference type="OrthoDB" id="37537at2759"/>
<evidence type="ECO:0000256" key="1">
    <source>
        <dbReference type="ARBA" id="ARBA00023002"/>
    </source>
</evidence>
<dbReference type="Proteomes" id="UP000541558">
    <property type="component" value="Unassembled WGS sequence"/>
</dbReference>
<comment type="caution">
    <text evidence="3">The sequence shown here is derived from an EMBL/GenBank/DDBJ whole genome shotgun (WGS) entry which is preliminary data.</text>
</comment>
<gene>
    <name evidence="3" type="ORF">D9611_000978</name>
</gene>
<dbReference type="EMBL" id="JAACJK010000163">
    <property type="protein sequence ID" value="KAF5325866.1"/>
    <property type="molecule type" value="Genomic_DNA"/>
</dbReference>
<dbReference type="InterPro" id="IPR036812">
    <property type="entry name" value="NAD(P)_OxRdtase_dom_sf"/>
</dbReference>
<keyword evidence="1" id="KW-0560">Oxidoreductase</keyword>
<dbReference type="GO" id="GO:0005737">
    <property type="term" value="C:cytoplasm"/>
    <property type="evidence" value="ECO:0007669"/>
    <property type="project" value="TreeGrafter"/>
</dbReference>
<dbReference type="InterPro" id="IPR023210">
    <property type="entry name" value="NADP_OxRdtase_dom"/>
</dbReference>
<dbReference type="SUPFAM" id="SSF51430">
    <property type="entry name" value="NAD(P)-linked oxidoreductase"/>
    <property type="match status" value="1"/>
</dbReference>
<protein>
    <recommendedName>
        <fullName evidence="2">NADP-dependent oxidoreductase domain-containing protein</fullName>
    </recommendedName>
</protein>
<dbReference type="Gene3D" id="3.20.20.100">
    <property type="entry name" value="NADP-dependent oxidoreductase domain"/>
    <property type="match status" value="1"/>
</dbReference>
<dbReference type="InterPro" id="IPR050791">
    <property type="entry name" value="Aldo-Keto_reductase"/>
</dbReference>